<dbReference type="RefSeq" id="WP_117660487.1">
    <property type="nucleotide sequence ID" value="NZ_QSRA01000018.1"/>
</dbReference>
<dbReference type="SUPFAM" id="SSF51735">
    <property type="entry name" value="NAD(P)-binding Rossmann-fold domains"/>
    <property type="match status" value="1"/>
</dbReference>
<organism evidence="4 5">
    <name type="scientific">Dorea formicigenerans</name>
    <dbReference type="NCBI Taxonomy" id="39486"/>
    <lineage>
        <taxon>Bacteria</taxon>
        <taxon>Bacillati</taxon>
        <taxon>Bacillota</taxon>
        <taxon>Clostridia</taxon>
        <taxon>Lachnospirales</taxon>
        <taxon>Lachnospiraceae</taxon>
        <taxon>Dorea</taxon>
    </lineage>
</organism>
<dbReference type="InterPro" id="IPR055170">
    <property type="entry name" value="GFO_IDH_MocA-like_dom"/>
</dbReference>
<feature type="domain" description="Gfo/Idh/MocA-like oxidoreductase N-terminal" evidence="2">
    <location>
        <begin position="6"/>
        <end position="125"/>
    </location>
</feature>
<dbReference type="Gene3D" id="3.30.360.10">
    <property type="entry name" value="Dihydrodipicolinate Reductase, domain 2"/>
    <property type="match status" value="1"/>
</dbReference>
<dbReference type="PANTHER" id="PTHR43818:SF11">
    <property type="entry name" value="BCDNA.GH03377"/>
    <property type="match status" value="1"/>
</dbReference>
<feature type="domain" description="GFO/IDH/MocA-like oxidoreductase" evidence="3">
    <location>
        <begin position="163"/>
        <end position="248"/>
    </location>
</feature>
<evidence type="ECO:0000313" key="5">
    <source>
        <dbReference type="Proteomes" id="UP000261324"/>
    </source>
</evidence>
<dbReference type="InterPro" id="IPR036291">
    <property type="entry name" value="NAD(P)-bd_dom_sf"/>
</dbReference>
<dbReference type="EMBL" id="QSRA01000018">
    <property type="protein sequence ID" value="RGK80579.1"/>
    <property type="molecule type" value="Genomic_DNA"/>
</dbReference>
<dbReference type="Proteomes" id="UP000261324">
    <property type="component" value="Unassembled WGS sequence"/>
</dbReference>
<name>A0A3E4PKT5_9FIRM</name>
<dbReference type="GO" id="GO:0016491">
    <property type="term" value="F:oxidoreductase activity"/>
    <property type="evidence" value="ECO:0007669"/>
    <property type="project" value="UniProtKB-KW"/>
</dbReference>
<keyword evidence="1" id="KW-0560">Oxidoreductase</keyword>
<sequence length="370" mass="42146">MSMHTVAVMGLGVRGKIHLHGLLENPDYYKVVGLCDIDEPKMKAVAEEYHLDDVPLFTDAEEMLKETRPEIFVFVTYPDLRLSVIELAVKYGVKGISFEKPMAESLQEAKKIVELCHDNGIKAVVCHQQKYLSQMQTLKKRIEDGEIGEITKIHVECQAWFSQLGTHYVDYILWANGGHRAKWVCGHVHGPICLDDNHPAPDYLLGTMELENGVHAYVECGYLAEAHNPPEYGSSDNRLTVYGKEGYVYAETDGFWGACTKATNGRLIEGKDPGWRNHQQIPIQTPYYTEFAEWMEDDSKVHSCNIDTAYHGYEILEGMCLSALNNVRVDLPIQDLDYEPVFDRMGKDLPECDSRKMYIYDGKTPRKERD</sequence>
<evidence type="ECO:0000256" key="1">
    <source>
        <dbReference type="ARBA" id="ARBA00023002"/>
    </source>
</evidence>
<dbReference type="Pfam" id="PF01408">
    <property type="entry name" value="GFO_IDH_MocA"/>
    <property type="match status" value="1"/>
</dbReference>
<dbReference type="Gene3D" id="3.40.50.720">
    <property type="entry name" value="NAD(P)-binding Rossmann-like Domain"/>
    <property type="match status" value="1"/>
</dbReference>
<dbReference type="GO" id="GO:0000166">
    <property type="term" value="F:nucleotide binding"/>
    <property type="evidence" value="ECO:0007669"/>
    <property type="project" value="InterPro"/>
</dbReference>
<evidence type="ECO:0000259" key="2">
    <source>
        <dbReference type="Pfam" id="PF01408"/>
    </source>
</evidence>
<accession>A0A3E4PKT5</accession>
<evidence type="ECO:0000313" key="4">
    <source>
        <dbReference type="EMBL" id="RGK80579.1"/>
    </source>
</evidence>
<gene>
    <name evidence="4" type="ORF">DXC93_12370</name>
</gene>
<dbReference type="InterPro" id="IPR000683">
    <property type="entry name" value="Gfo/Idh/MocA-like_OxRdtase_N"/>
</dbReference>
<dbReference type="PANTHER" id="PTHR43818">
    <property type="entry name" value="BCDNA.GH03377"/>
    <property type="match status" value="1"/>
</dbReference>
<reference evidence="4 5" key="1">
    <citation type="submission" date="2018-08" db="EMBL/GenBank/DDBJ databases">
        <title>A genome reference for cultivated species of the human gut microbiota.</title>
        <authorList>
            <person name="Zou Y."/>
            <person name="Xue W."/>
            <person name="Luo G."/>
        </authorList>
    </citation>
    <scope>NUCLEOTIDE SEQUENCE [LARGE SCALE GENOMIC DNA]</scope>
    <source>
        <strain evidence="4 5">TF09-3</strain>
    </source>
</reference>
<dbReference type="InterPro" id="IPR050463">
    <property type="entry name" value="Gfo/Idh/MocA_oxidrdct_glycsds"/>
</dbReference>
<protein>
    <submittedName>
        <fullName evidence="4">Gfo/Idh/MocA family oxidoreductase</fullName>
    </submittedName>
</protein>
<proteinExistence type="predicted"/>
<dbReference type="SUPFAM" id="SSF55347">
    <property type="entry name" value="Glyceraldehyde-3-phosphate dehydrogenase-like, C-terminal domain"/>
    <property type="match status" value="1"/>
</dbReference>
<dbReference type="AlphaFoldDB" id="A0A3E4PKT5"/>
<evidence type="ECO:0000259" key="3">
    <source>
        <dbReference type="Pfam" id="PF22725"/>
    </source>
</evidence>
<dbReference type="Pfam" id="PF22725">
    <property type="entry name" value="GFO_IDH_MocA_C3"/>
    <property type="match status" value="1"/>
</dbReference>
<comment type="caution">
    <text evidence="4">The sequence shown here is derived from an EMBL/GenBank/DDBJ whole genome shotgun (WGS) entry which is preliminary data.</text>
</comment>